<evidence type="ECO:0000259" key="19">
    <source>
        <dbReference type="PROSITE" id="PS50112"/>
    </source>
</evidence>
<evidence type="ECO:0000256" key="15">
    <source>
        <dbReference type="PROSITE-ProRule" id="PRU00169"/>
    </source>
</evidence>
<evidence type="ECO:0000256" key="9">
    <source>
        <dbReference type="ARBA" id="ARBA00022741"/>
    </source>
</evidence>
<keyword evidence="6 15" id="KW-0597">Phosphoprotein</keyword>
<dbReference type="SUPFAM" id="SSF52172">
    <property type="entry name" value="CheY-like"/>
    <property type="match status" value="1"/>
</dbReference>
<evidence type="ECO:0000256" key="1">
    <source>
        <dbReference type="ARBA" id="ARBA00000085"/>
    </source>
</evidence>
<feature type="domain" description="PAS" evidence="19">
    <location>
        <begin position="127"/>
        <end position="169"/>
    </location>
</feature>
<protein>
    <recommendedName>
        <fullName evidence="4">histidine kinase</fullName>
        <ecNumber evidence="4">2.7.13.3</ecNumber>
    </recommendedName>
</protein>
<dbReference type="PROSITE" id="PS50113">
    <property type="entry name" value="PAC"/>
    <property type="match status" value="1"/>
</dbReference>
<dbReference type="Pfam" id="PF02518">
    <property type="entry name" value="HATPase_c"/>
    <property type="match status" value="1"/>
</dbReference>
<keyword evidence="9" id="KW-0547">Nucleotide-binding</keyword>
<dbReference type="SUPFAM" id="SSF55785">
    <property type="entry name" value="PYP-like sensor domain (PAS domain)"/>
    <property type="match status" value="3"/>
</dbReference>
<evidence type="ECO:0000256" key="11">
    <source>
        <dbReference type="ARBA" id="ARBA00022840"/>
    </source>
</evidence>
<evidence type="ECO:0000313" key="22">
    <source>
        <dbReference type="Proteomes" id="UP000050465"/>
    </source>
</evidence>
<keyword evidence="10" id="KW-0418">Kinase</keyword>
<evidence type="ECO:0000256" key="14">
    <source>
        <dbReference type="ARBA" id="ARBA00023136"/>
    </source>
</evidence>
<comment type="subcellular location">
    <subcellularLocation>
        <location evidence="3">Cell membrane</location>
    </subcellularLocation>
    <subcellularLocation>
        <location evidence="2">Membrane</location>
        <topology evidence="2">Multi-pass membrane protein</topology>
    </subcellularLocation>
</comment>
<dbReference type="EC" id="2.7.13.3" evidence="4"/>
<dbReference type="InterPro" id="IPR036890">
    <property type="entry name" value="HATPase_C_sf"/>
</dbReference>
<feature type="modified residue" description="4-aspartylphosphate" evidence="15">
    <location>
        <position position="1007"/>
    </location>
</feature>
<dbReference type="InterPro" id="IPR003661">
    <property type="entry name" value="HisK_dim/P_dom"/>
</dbReference>
<dbReference type="InterPro" id="IPR000700">
    <property type="entry name" value="PAS-assoc_C"/>
</dbReference>
<dbReference type="SUPFAM" id="SSF55781">
    <property type="entry name" value="GAF domain-like"/>
    <property type="match status" value="1"/>
</dbReference>
<dbReference type="SUPFAM" id="SSF55874">
    <property type="entry name" value="ATPase domain of HSP90 chaperone/DNA topoisomerase II/histidine kinase"/>
    <property type="match status" value="1"/>
</dbReference>
<dbReference type="PANTHER" id="PTHR43547">
    <property type="entry name" value="TWO-COMPONENT HISTIDINE KINASE"/>
    <property type="match status" value="1"/>
</dbReference>
<dbReference type="Gene3D" id="1.10.287.130">
    <property type="match status" value="1"/>
</dbReference>
<accession>A0A0N8KM29</accession>
<proteinExistence type="predicted"/>
<dbReference type="Pfam" id="PF00072">
    <property type="entry name" value="Response_reg"/>
    <property type="match status" value="1"/>
</dbReference>
<dbReference type="InterPro" id="IPR004358">
    <property type="entry name" value="Sig_transdc_His_kin-like_C"/>
</dbReference>
<name>A0A0N8KM29_9CYAN</name>
<dbReference type="Pfam" id="PF13185">
    <property type="entry name" value="GAF_2"/>
    <property type="match status" value="1"/>
</dbReference>
<dbReference type="AlphaFoldDB" id="A0A0N8KM29"/>
<dbReference type="SMART" id="SM00086">
    <property type="entry name" value="PAC"/>
    <property type="match status" value="2"/>
</dbReference>
<sequence>MGLMFQSKQQIWNYGLAIALVVVAILLMLWLNPYAELTEASFLLFFGAVTVSAWYGGRAPGMVATVLSALAANYWFIDPLLSLDLTFAGGIRMLLFVLQGALISWLVGSLRLAQRQTKESLRQLQTSEGKFRRLADSETVGVVSYTLGGRITDANEAFLKSLGYSREDLAAGRLRWSEIVSVERQVQDQTAAEALRTQGKNGPYETILLGKQGQPAPVVVASALVENHPNQVICFVLDVSARKRFEQRLAVQYAVALALAEATTVKDAIPLVLHSLGKSLEWPIIFFWQVDPQTPTLRYLEGWHTPSLKASDLIGMKQNITFEPGEGLPGRIWQSGHPAWIDNLAAATNFPRKQIALDAGLNSVFGFPVVIGHKTLGVIECFSDHYQEPDDDLLRLMGAIGNQIGQFLERKQTEEELQASQAFLQSFMNYSPINAYIQDKAGRYLYVNRRLEETMCRSFAEWQNKTDFDLFPPETAEVLQANNLAVLESGQMTQFTETLPLEDGELHFLSFKFPFRDAAGRLLLAVMSIDISDRKRIEAEREHLLQQLETSLGQLEAVINSMTEGLIIADAQGHILQFNPAALDLHGYKDQEEVQQHLQQFHNEIKAHDLQGNLIPPEDWPMAKVLKGESFSHWELHVQRVDIDKRWIGSYSGTPVRNRTGELVLAILTAHDVTEQHRTQAEITRSLASEKAARAEAEAANRVKDDFLAVLSHELRTPLNPILSWVTLLRRGTLNAQKTAYALETIERNTKLQIQLIEDLLDISRILRGKLSLDVRACDLAAIIIAALETVRLAAEAKSIALCTELATAGEIFVGDFNRLQQVVWNLLSNAVKFTPEGGTITIRLDYIDNTARIQVQDTGQGIAPEFLPFMFDYFRQADSSITRRFGGLGLGLAIARQIVERHRGTIRAESPGANQGATFTVVLPIHATTTTTSSDSEPTLSNMSMTLAAATPLANIQVLVVDDEVDSLALVQFILQQTGATVAISSSAAEALQQIGQFKPDVLVADIGMPEMDGCTLLQRVRDWAAAISADEDSRLMPKAIALTAYASDADQQRILGAGFQRHLAKPVEPQALIAAIVDLL</sequence>
<dbReference type="InterPro" id="IPR001789">
    <property type="entry name" value="Sig_transdc_resp-reg_receiver"/>
</dbReference>
<dbReference type="PRINTS" id="PR00344">
    <property type="entry name" value="BCTRLSENSOR"/>
</dbReference>
<dbReference type="Pfam" id="PF13426">
    <property type="entry name" value="PAS_9"/>
    <property type="match status" value="1"/>
</dbReference>
<keyword evidence="7" id="KW-0808">Transferase</keyword>
<dbReference type="InterPro" id="IPR003594">
    <property type="entry name" value="HATPase_dom"/>
</dbReference>
<dbReference type="PANTHER" id="PTHR43547:SF2">
    <property type="entry name" value="HYBRID SIGNAL TRANSDUCTION HISTIDINE KINASE C"/>
    <property type="match status" value="1"/>
</dbReference>
<evidence type="ECO:0000256" key="3">
    <source>
        <dbReference type="ARBA" id="ARBA00004236"/>
    </source>
</evidence>
<dbReference type="InterPro" id="IPR035965">
    <property type="entry name" value="PAS-like_dom_sf"/>
</dbReference>
<keyword evidence="5" id="KW-1003">Cell membrane</keyword>
<keyword evidence="8 16" id="KW-0812">Transmembrane</keyword>
<dbReference type="PROSITE" id="PS50109">
    <property type="entry name" value="HIS_KIN"/>
    <property type="match status" value="1"/>
</dbReference>
<dbReference type="Proteomes" id="UP000050465">
    <property type="component" value="Unassembled WGS sequence"/>
</dbReference>
<evidence type="ECO:0000259" key="17">
    <source>
        <dbReference type="PROSITE" id="PS50109"/>
    </source>
</evidence>
<dbReference type="SMART" id="SM00388">
    <property type="entry name" value="HisKA"/>
    <property type="match status" value="1"/>
</dbReference>
<keyword evidence="14 16" id="KW-0472">Membrane</keyword>
<dbReference type="Gene3D" id="3.30.450.20">
    <property type="entry name" value="PAS domain"/>
    <property type="match status" value="3"/>
</dbReference>
<dbReference type="SMART" id="SM00387">
    <property type="entry name" value="HATPase_c"/>
    <property type="match status" value="1"/>
</dbReference>
<evidence type="ECO:0000259" key="18">
    <source>
        <dbReference type="PROSITE" id="PS50110"/>
    </source>
</evidence>
<feature type="transmembrane region" description="Helical" evidence="16">
    <location>
        <begin position="62"/>
        <end position="81"/>
    </location>
</feature>
<gene>
    <name evidence="21" type="ORF">HLUCCA11_21155</name>
</gene>
<dbReference type="InterPro" id="IPR011006">
    <property type="entry name" value="CheY-like_superfamily"/>
</dbReference>
<dbReference type="InterPro" id="IPR003018">
    <property type="entry name" value="GAF"/>
</dbReference>
<feature type="domain" description="PAC" evidence="20">
    <location>
        <begin position="632"/>
        <end position="685"/>
    </location>
</feature>
<dbReference type="Pfam" id="PF13493">
    <property type="entry name" value="DUF4118"/>
    <property type="match status" value="1"/>
</dbReference>
<feature type="transmembrane region" description="Helical" evidence="16">
    <location>
        <begin position="93"/>
        <end position="113"/>
    </location>
</feature>
<dbReference type="NCBIfam" id="TIGR00229">
    <property type="entry name" value="sensory_box"/>
    <property type="match status" value="3"/>
</dbReference>
<evidence type="ECO:0000313" key="21">
    <source>
        <dbReference type="EMBL" id="KPQ32586.1"/>
    </source>
</evidence>
<evidence type="ECO:0000256" key="4">
    <source>
        <dbReference type="ARBA" id="ARBA00012438"/>
    </source>
</evidence>
<dbReference type="PATRIC" id="fig|1666911.3.peg.3188"/>
<dbReference type="CDD" id="cd16922">
    <property type="entry name" value="HATPase_EvgS-ArcB-TorS-like"/>
    <property type="match status" value="1"/>
</dbReference>
<evidence type="ECO:0000256" key="13">
    <source>
        <dbReference type="ARBA" id="ARBA00023012"/>
    </source>
</evidence>
<dbReference type="InterPro" id="IPR000014">
    <property type="entry name" value="PAS"/>
</dbReference>
<dbReference type="InterPro" id="IPR013656">
    <property type="entry name" value="PAS_4"/>
</dbReference>
<dbReference type="InterPro" id="IPR029016">
    <property type="entry name" value="GAF-like_dom_sf"/>
</dbReference>
<keyword evidence="13" id="KW-0902">Two-component regulatory system</keyword>
<dbReference type="GO" id="GO:0000155">
    <property type="term" value="F:phosphorelay sensor kinase activity"/>
    <property type="evidence" value="ECO:0007669"/>
    <property type="project" value="InterPro"/>
</dbReference>
<evidence type="ECO:0000256" key="16">
    <source>
        <dbReference type="SAM" id="Phobius"/>
    </source>
</evidence>
<comment type="catalytic activity">
    <reaction evidence="1">
        <text>ATP + protein L-histidine = ADP + protein N-phospho-L-histidine.</text>
        <dbReference type="EC" id="2.7.13.3"/>
    </reaction>
</comment>
<reference evidence="21 22" key="1">
    <citation type="submission" date="2015-09" db="EMBL/GenBank/DDBJ databases">
        <title>Identification and resolution of microdiversity through metagenomic sequencing of parallel consortia.</title>
        <authorList>
            <person name="Nelson W.C."/>
            <person name="Romine M.F."/>
            <person name="Lindemann S.R."/>
        </authorList>
    </citation>
    <scope>NUCLEOTIDE SEQUENCE [LARGE SCALE GENOMIC DNA]</scope>
    <source>
        <strain evidence="21">Ana</strain>
    </source>
</reference>
<dbReference type="Gene3D" id="1.20.120.620">
    <property type="entry name" value="Backbone structure of the membrane domain of e. Coli histidine kinase receptor kdpd"/>
    <property type="match status" value="1"/>
</dbReference>
<dbReference type="PROSITE" id="PS50110">
    <property type="entry name" value="RESPONSE_REGULATORY"/>
    <property type="match status" value="1"/>
</dbReference>
<dbReference type="InterPro" id="IPR005467">
    <property type="entry name" value="His_kinase_dom"/>
</dbReference>
<dbReference type="CDD" id="cd00082">
    <property type="entry name" value="HisKA"/>
    <property type="match status" value="1"/>
</dbReference>
<dbReference type="SMART" id="SM00065">
    <property type="entry name" value="GAF"/>
    <property type="match status" value="1"/>
</dbReference>
<dbReference type="CDD" id="cd17580">
    <property type="entry name" value="REC_2_DhkD-like"/>
    <property type="match status" value="1"/>
</dbReference>
<dbReference type="GO" id="GO:0005524">
    <property type="term" value="F:ATP binding"/>
    <property type="evidence" value="ECO:0007669"/>
    <property type="project" value="UniProtKB-KW"/>
</dbReference>
<evidence type="ECO:0000259" key="20">
    <source>
        <dbReference type="PROSITE" id="PS50113"/>
    </source>
</evidence>
<feature type="domain" description="Histidine kinase" evidence="17">
    <location>
        <begin position="710"/>
        <end position="928"/>
    </location>
</feature>
<dbReference type="PROSITE" id="PS50112">
    <property type="entry name" value="PAS"/>
    <property type="match status" value="2"/>
</dbReference>
<dbReference type="Gene3D" id="3.40.50.2300">
    <property type="match status" value="1"/>
</dbReference>
<feature type="domain" description="Response regulatory" evidence="18">
    <location>
        <begin position="958"/>
        <end position="1082"/>
    </location>
</feature>
<evidence type="ECO:0000256" key="8">
    <source>
        <dbReference type="ARBA" id="ARBA00022692"/>
    </source>
</evidence>
<evidence type="ECO:0000256" key="2">
    <source>
        <dbReference type="ARBA" id="ARBA00004141"/>
    </source>
</evidence>
<keyword evidence="11" id="KW-0067">ATP-binding</keyword>
<evidence type="ECO:0000256" key="10">
    <source>
        <dbReference type="ARBA" id="ARBA00022777"/>
    </source>
</evidence>
<dbReference type="SMART" id="SM00091">
    <property type="entry name" value="PAS"/>
    <property type="match status" value="3"/>
</dbReference>
<dbReference type="EMBL" id="LJZR01000052">
    <property type="protein sequence ID" value="KPQ32586.1"/>
    <property type="molecule type" value="Genomic_DNA"/>
</dbReference>
<dbReference type="STRING" id="1666911.HLUCCA11_21155"/>
<evidence type="ECO:0000256" key="5">
    <source>
        <dbReference type="ARBA" id="ARBA00022475"/>
    </source>
</evidence>
<evidence type="ECO:0000256" key="6">
    <source>
        <dbReference type="ARBA" id="ARBA00022553"/>
    </source>
</evidence>
<dbReference type="Pfam" id="PF08448">
    <property type="entry name" value="PAS_4"/>
    <property type="match status" value="2"/>
</dbReference>
<organism evidence="21 22">
    <name type="scientific">Phormidesmis priestleyi Ana</name>
    <dbReference type="NCBI Taxonomy" id="1666911"/>
    <lineage>
        <taxon>Bacteria</taxon>
        <taxon>Bacillati</taxon>
        <taxon>Cyanobacteriota</taxon>
        <taxon>Cyanophyceae</taxon>
        <taxon>Leptolyngbyales</taxon>
        <taxon>Leptolyngbyaceae</taxon>
        <taxon>Phormidesmis</taxon>
    </lineage>
</organism>
<dbReference type="Gene3D" id="3.30.565.10">
    <property type="entry name" value="Histidine kinase-like ATPase, C-terminal domain"/>
    <property type="match status" value="1"/>
</dbReference>
<dbReference type="CDD" id="cd00130">
    <property type="entry name" value="PAS"/>
    <property type="match status" value="3"/>
</dbReference>
<evidence type="ECO:0000256" key="7">
    <source>
        <dbReference type="ARBA" id="ARBA00022679"/>
    </source>
</evidence>
<evidence type="ECO:0000256" key="12">
    <source>
        <dbReference type="ARBA" id="ARBA00022989"/>
    </source>
</evidence>
<dbReference type="Gene3D" id="3.30.450.40">
    <property type="match status" value="1"/>
</dbReference>
<dbReference type="Pfam" id="PF00512">
    <property type="entry name" value="HisKA"/>
    <property type="match status" value="1"/>
</dbReference>
<feature type="transmembrane region" description="Helical" evidence="16">
    <location>
        <begin position="12"/>
        <end position="31"/>
    </location>
</feature>
<dbReference type="GO" id="GO:0005886">
    <property type="term" value="C:plasma membrane"/>
    <property type="evidence" value="ECO:0007669"/>
    <property type="project" value="UniProtKB-SubCell"/>
</dbReference>
<dbReference type="InterPro" id="IPR036097">
    <property type="entry name" value="HisK_dim/P_sf"/>
</dbReference>
<dbReference type="SUPFAM" id="SSF47384">
    <property type="entry name" value="Homodimeric domain of signal transducing histidine kinase"/>
    <property type="match status" value="1"/>
</dbReference>
<feature type="domain" description="PAS" evidence="19">
    <location>
        <begin position="551"/>
        <end position="604"/>
    </location>
</feature>
<dbReference type="InterPro" id="IPR025201">
    <property type="entry name" value="KdpD_TM"/>
</dbReference>
<comment type="caution">
    <text evidence="21">The sequence shown here is derived from an EMBL/GenBank/DDBJ whole genome shotgun (WGS) entry which is preliminary data.</text>
</comment>
<dbReference type="InterPro" id="IPR001610">
    <property type="entry name" value="PAC"/>
</dbReference>
<dbReference type="SMART" id="SM00448">
    <property type="entry name" value="REC"/>
    <property type="match status" value="1"/>
</dbReference>
<dbReference type="FunFam" id="3.30.565.10:FF:000023">
    <property type="entry name" value="PAS domain-containing sensor histidine kinase"/>
    <property type="match status" value="1"/>
</dbReference>
<keyword evidence="12 16" id="KW-1133">Transmembrane helix</keyword>
<dbReference type="InterPro" id="IPR038318">
    <property type="entry name" value="KdpD_sf"/>
</dbReference>